<dbReference type="AlphaFoldDB" id="A0A2P6SDZ3"/>
<dbReference type="Gramene" id="PRQ56896">
    <property type="protein sequence ID" value="PRQ56896"/>
    <property type="gene ID" value="RchiOBHm_Chr1g0342331"/>
</dbReference>
<dbReference type="Proteomes" id="UP000238479">
    <property type="component" value="Chromosome 1"/>
</dbReference>
<sequence>MFSCWREDITSAKACLTRFPSTSSSSSLRRRFPETLTCPTDPSERARMVMPLFSLHSGLGMGNLGMKVALALKIRAGDAGPYSTPPSAVTLSSSSSWGH</sequence>
<feature type="region of interest" description="Disordered" evidence="1">
    <location>
        <begin position="79"/>
        <end position="99"/>
    </location>
</feature>
<comment type="caution">
    <text evidence="2">The sequence shown here is derived from an EMBL/GenBank/DDBJ whole genome shotgun (WGS) entry which is preliminary data.</text>
</comment>
<accession>A0A2P6SDZ3</accession>
<evidence type="ECO:0000256" key="1">
    <source>
        <dbReference type="SAM" id="MobiDB-lite"/>
    </source>
</evidence>
<reference evidence="2 3" key="1">
    <citation type="journal article" date="2018" name="Nat. Genet.">
        <title>The Rosa genome provides new insights in the design of modern roses.</title>
        <authorList>
            <person name="Bendahmane M."/>
        </authorList>
    </citation>
    <scope>NUCLEOTIDE SEQUENCE [LARGE SCALE GENOMIC DNA]</scope>
    <source>
        <strain evidence="3">cv. Old Blush</strain>
    </source>
</reference>
<keyword evidence="3" id="KW-1185">Reference proteome</keyword>
<evidence type="ECO:0000313" key="2">
    <source>
        <dbReference type="EMBL" id="PRQ56896.1"/>
    </source>
</evidence>
<gene>
    <name evidence="2" type="ORF">RchiOBHm_Chr1g0342331</name>
</gene>
<proteinExistence type="predicted"/>
<dbReference type="EMBL" id="PDCK01000039">
    <property type="protein sequence ID" value="PRQ56896.1"/>
    <property type="molecule type" value="Genomic_DNA"/>
</dbReference>
<name>A0A2P6SDZ3_ROSCH</name>
<protein>
    <submittedName>
        <fullName evidence="2">Uncharacterized protein</fullName>
    </submittedName>
</protein>
<organism evidence="2 3">
    <name type="scientific">Rosa chinensis</name>
    <name type="common">China rose</name>
    <dbReference type="NCBI Taxonomy" id="74649"/>
    <lineage>
        <taxon>Eukaryota</taxon>
        <taxon>Viridiplantae</taxon>
        <taxon>Streptophyta</taxon>
        <taxon>Embryophyta</taxon>
        <taxon>Tracheophyta</taxon>
        <taxon>Spermatophyta</taxon>
        <taxon>Magnoliopsida</taxon>
        <taxon>eudicotyledons</taxon>
        <taxon>Gunneridae</taxon>
        <taxon>Pentapetalae</taxon>
        <taxon>rosids</taxon>
        <taxon>fabids</taxon>
        <taxon>Rosales</taxon>
        <taxon>Rosaceae</taxon>
        <taxon>Rosoideae</taxon>
        <taxon>Rosoideae incertae sedis</taxon>
        <taxon>Rosa</taxon>
    </lineage>
</organism>
<feature type="compositionally biased region" description="Low complexity" evidence="1">
    <location>
        <begin position="85"/>
        <end position="99"/>
    </location>
</feature>
<evidence type="ECO:0000313" key="3">
    <source>
        <dbReference type="Proteomes" id="UP000238479"/>
    </source>
</evidence>